<proteinExistence type="predicted"/>
<comment type="caution">
    <text evidence="2">The sequence shown here is derived from an EMBL/GenBank/DDBJ whole genome shotgun (WGS) entry which is preliminary data.</text>
</comment>
<dbReference type="EMBL" id="JAINUF010000004">
    <property type="protein sequence ID" value="KAJ8364495.1"/>
    <property type="molecule type" value="Genomic_DNA"/>
</dbReference>
<dbReference type="Proteomes" id="UP001152622">
    <property type="component" value="Chromosome 4"/>
</dbReference>
<keyword evidence="3" id="KW-1185">Reference proteome</keyword>
<gene>
    <name evidence="2" type="ORF">SKAU_G00133260</name>
</gene>
<reference evidence="2" key="1">
    <citation type="journal article" date="2023" name="Science">
        <title>Genome structures resolve the early diversification of teleost fishes.</title>
        <authorList>
            <person name="Parey E."/>
            <person name="Louis A."/>
            <person name="Montfort J."/>
            <person name="Bouchez O."/>
            <person name="Roques C."/>
            <person name="Iampietro C."/>
            <person name="Lluch J."/>
            <person name="Castinel A."/>
            <person name="Donnadieu C."/>
            <person name="Desvignes T."/>
            <person name="Floi Bucao C."/>
            <person name="Jouanno E."/>
            <person name="Wen M."/>
            <person name="Mejri S."/>
            <person name="Dirks R."/>
            <person name="Jansen H."/>
            <person name="Henkel C."/>
            <person name="Chen W.J."/>
            <person name="Zahm M."/>
            <person name="Cabau C."/>
            <person name="Klopp C."/>
            <person name="Thompson A.W."/>
            <person name="Robinson-Rechavi M."/>
            <person name="Braasch I."/>
            <person name="Lecointre G."/>
            <person name="Bobe J."/>
            <person name="Postlethwait J.H."/>
            <person name="Berthelot C."/>
            <person name="Roest Crollius H."/>
            <person name="Guiguen Y."/>
        </authorList>
    </citation>
    <scope>NUCLEOTIDE SEQUENCE</scope>
    <source>
        <strain evidence="2">WJC10195</strain>
    </source>
</reference>
<name>A0A9Q1FQT8_SYNKA</name>
<dbReference type="AlphaFoldDB" id="A0A9Q1FQT8"/>
<evidence type="ECO:0000256" key="1">
    <source>
        <dbReference type="SAM" id="MobiDB-lite"/>
    </source>
</evidence>
<sequence length="155" mass="16941">MDRAARRADTSHSALPRGTNGKNCGAQGSGDKARACTGVARGEVPCDAVWVARLRANISLGDIDPRLTPPSQTHRDPIGQQPESRWAEHGRQEEALGSSSVRRPVSAEGKRRAPPRRTTRRPKNKRGIADAEKERRVSFRGNEQRPAANRLGGHK</sequence>
<evidence type="ECO:0000313" key="2">
    <source>
        <dbReference type="EMBL" id="KAJ8364495.1"/>
    </source>
</evidence>
<feature type="compositionally biased region" description="Basic residues" evidence="1">
    <location>
        <begin position="112"/>
        <end position="126"/>
    </location>
</feature>
<evidence type="ECO:0000313" key="3">
    <source>
        <dbReference type="Proteomes" id="UP001152622"/>
    </source>
</evidence>
<feature type="region of interest" description="Disordered" evidence="1">
    <location>
        <begin position="1"/>
        <end position="34"/>
    </location>
</feature>
<feature type="compositionally biased region" description="Basic and acidic residues" evidence="1">
    <location>
        <begin position="1"/>
        <end position="10"/>
    </location>
</feature>
<feature type="compositionally biased region" description="Basic and acidic residues" evidence="1">
    <location>
        <begin position="127"/>
        <end position="137"/>
    </location>
</feature>
<feature type="region of interest" description="Disordered" evidence="1">
    <location>
        <begin position="58"/>
        <end position="155"/>
    </location>
</feature>
<organism evidence="2 3">
    <name type="scientific">Synaphobranchus kaupii</name>
    <name type="common">Kaup's arrowtooth eel</name>
    <dbReference type="NCBI Taxonomy" id="118154"/>
    <lineage>
        <taxon>Eukaryota</taxon>
        <taxon>Metazoa</taxon>
        <taxon>Chordata</taxon>
        <taxon>Craniata</taxon>
        <taxon>Vertebrata</taxon>
        <taxon>Euteleostomi</taxon>
        <taxon>Actinopterygii</taxon>
        <taxon>Neopterygii</taxon>
        <taxon>Teleostei</taxon>
        <taxon>Anguilliformes</taxon>
        <taxon>Synaphobranchidae</taxon>
        <taxon>Synaphobranchus</taxon>
    </lineage>
</organism>
<feature type="compositionally biased region" description="Basic and acidic residues" evidence="1">
    <location>
        <begin position="85"/>
        <end position="94"/>
    </location>
</feature>
<accession>A0A9Q1FQT8</accession>
<protein>
    <submittedName>
        <fullName evidence="2">Uncharacterized protein</fullName>
    </submittedName>
</protein>